<proteinExistence type="predicted"/>
<dbReference type="PANTHER" id="PTHR36303">
    <property type="entry name" value="2',3'-CYCLIC-NUCLEOTIDE 2'-PHOSPHODIESTERASE"/>
    <property type="match status" value="1"/>
</dbReference>
<name>A0A383CRV3_9ZZZZ</name>
<dbReference type="GO" id="GO:0004113">
    <property type="term" value="F:2',3'-cyclic-nucleotide 3'-phosphodiesterase activity"/>
    <property type="evidence" value="ECO:0007669"/>
    <property type="project" value="TreeGrafter"/>
</dbReference>
<dbReference type="SUPFAM" id="SSF56300">
    <property type="entry name" value="Metallo-dependent phosphatases"/>
    <property type="match status" value="1"/>
</dbReference>
<dbReference type="InterPro" id="IPR005235">
    <property type="entry name" value="YmdB-like"/>
</dbReference>
<gene>
    <name evidence="1" type="ORF">METZ01_LOCUS487951</name>
</gene>
<dbReference type="PANTHER" id="PTHR36303:SF1">
    <property type="entry name" value="2',3'-CYCLIC-NUCLEOTIDE 2'-PHOSPHODIESTERASE"/>
    <property type="match status" value="1"/>
</dbReference>
<accession>A0A383CRV3</accession>
<feature type="non-terminal residue" evidence="1">
    <location>
        <position position="1"/>
    </location>
</feature>
<dbReference type="Gene3D" id="3.60.21.10">
    <property type="match status" value="1"/>
</dbReference>
<dbReference type="InterPro" id="IPR029052">
    <property type="entry name" value="Metallo-depent_PP-like"/>
</dbReference>
<evidence type="ECO:0000313" key="1">
    <source>
        <dbReference type="EMBL" id="SVE35097.1"/>
    </source>
</evidence>
<reference evidence="1" key="1">
    <citation type="submission" date="2018-05" db="EMBL/GenBank/DDBJ databases">
        <authorList>
            <person name="Lanie J.A."/>
            <person name="Ng W.-L."/>
            <person name="Kazmierczak K.M."/>
            <person name="Andrzejewski T.M."/>
            <person name="Davidsen T.M."/>
            <person name="Wayne K.J."/>
            <person name="Tettelin H."/>
            <person name="Glass J.I."/>
            <person name="Rusch D."/>
            <person name="Podicherti R."/>
            <person name="Tsui H.-C.T."/>
            <person name="Winkler M.E."/>
        </authorList>
    </citation>
    <scope>NUCLEOTIDE SEQUENCE</scope>
</reference>
<evidence type="ECO:0008006" key="2">
    <source>
        <dbReference type="Google" id="ProtNLM"/>
    </source>
</evidence>
<sequence length="50" mass="5578">VREREIDFVIINGENAAGGFGLTENIARKLHSYGADIITSGNHIWDCKEF</sequence>
<organism evidence="1">
    <name type="scientific">marine metagenome</name>
    <dbReference type="NCBI Taxonomy" id="408172"/>
    <lineage>
        <taxon>unclassified sequences</taxon>
        <taxon>metagenomes</taxon>
        <taxon>ecological metagenomes</taxon>
    </lineage>
</organism>
<protein>
    <recommendedName>
        <fullName evidence="2">Metallophosphoesterase</fullName>
    </recommendedName>
</protein>
<dbReference type="Pfam" id="PF13277">
    <property type="entry name" value="YmdB"/>
    <property type="match status" value="1"/>
</dbReference>
<feature type="non-terminal residue" evidence="1">
    <location>
        <position position="50"/>
    </location>
</feature>
<dbReference type="AlphaFoldDB" id="A0A383CRV3"/>
<dbReference type="EMBL" id="UINC01211270">
    <property type="protein sequence ID" value="SVE35097.1"/>
    <property type="molecule type" value="Genomic_DNA"/>
</dbReference>